<accession>A0ABD6EIR0</accession>
<comment type="caution">
    <text evidence="1">The sequence shown here is derived from an EMBL/GenBank/DDBJ whole genome shotgun (WGS) entry which is preliminary data.</text>
</comment>
<keyword evidence="2" id="KW-1185">Reference proteome</keyword>
<reference evidence="1 2" key="1">
    <citation type="submission" date="2024-08" db="EMBL/GenBank/DDBJ databases">
        <title>Gnathostoma spinigerum genome.</title>
        <authorList>
            <person name="Gonzalez-Bertolin B."/>
            <person name="Monzon S."/>
            <person name="Zaballos A."/>
            <person name="Jimenez P."/>
            <person name="Dekumyoy P."/>
            <person name="Varona S."/>
            <person name="Cuesta I."/>
            <person name="Sumanam S."/>
            <person name="Adisakwattana P."/>
            <person name="Gasser R.B."/>
            <person name="Hernandez-Gonzalez A."/>
            <person name="Young N.D."/>
            <person name="Perteguer M.J."/>
        </authorList>
    </citation>
    <scope>NUCLEOTIDE SEQUENCE [LARGE SCALE GENOMIC DNA]</scope>
    <source>
        <strain evidence="1">AL3</strain>
        <tissue evidence="1">Liver</tissue>
    </source>
</reference>
<name>A0ABD6EIR0_9BILA</name>
<evidence type="ECO:0000313" key="2">
    <source>
        <dbReference type="Proteomes" id="UP001608902"/>
    </source>
</evidence>
<sequence length="139" mass="15887">MNSGRRSSTSTYPWRRHELRTTSSDCTPIASSSSSFIHEDSHQKLQNLAKQHANHLRGSCDRLLFDHAHNCLVELLRPSRRWLLHVSQKRSTTSLPSHSGSFPRRVTVVDKPGQDKAHYTGTRTRSRDSFFAKTSCRTL</sequence>
<evidence type="ECO:0000313" key="1">
    <source>
        <dbReference type="EMBL" id="MFH4978039.1"/>
    </source>
</evidence>
<protein>
    <submittedName>
        <fullName evidence="1">Uncharacterized protein</fullName>
    </submittedName>
</protein>
<dbReference type="AlphaFoldDB" id="A0ABD6EIR0"/>
<proteinExistence type="predicted"/>
<dbReference type="EMBL" id="JBGFUD010002806">
    <property type="protein sequence ID" value="MFH4978039.1"/>
    <property type="molecule type" value="Genomic_DNA"/>
</dbReference>
<dbReference type="Proteomes" id="UP001608902">
    <property type="component" value="Unassembled WGS sequence"/>
</dbReference>
<gene>
    <name evidence="1" type="ORF">AB6A40_004748</name>
</gene>
<organism evidence="1 2">
    <name type="scientific">Gnathostoma spinigerum</name>
    <dbReference type="NCBI Taxonomy" id="75299"/>
    <lineage>
        <taxon>Eukaryota</taxon>
        <taxon>Metazoa</taxon>
        <taxon>Ecdysozoa</taxon>
        <taxon>Nematoda</taxon>
        <taxon>Chromadorea</taxon>
        <taxon>Rhabditida</taxon>
        <taxon>Spirurina</taxon>
        <taxon>Gnathostomatomorpha</taxon>
        <taxon>Gnathostomatoidea</taxon>
        <taxon>Gnathostomatidae</taxon>
        <taxon>Gnathostoma</taxon>
    </lineage>
</organism>